<organism evidence="1">
    <name type="scientific">Hypotaenidia okinawae</name>
    <dbReference type="NCBI Taxonomy" id="2861861"/>
    <lineage>
        <taxon>Eukaryota</taxon>
        <taxon>Metazoa</taxon>
        <taxon>Chordata</taxon>
        <taxon>Craniata</taxon>
        <taxon>Vertebrata</taxon>
        <taxon>Euteleostomi</taxon>
        <taxon>Archelosauria</taxon>
        <taxon>Archosauria</taxon>
        <taxon>Dinosauria</taxon>
        <taxon>Saurischia</taxon>
        <taxon>Theropoda</taxon>
        <taxon>Coelurosauria</taxon>
        <taxon>Aves</taxon>
        <taxon>Neognathae</taxon>
        <taxon>Neoaves</taxon>
        <taxon>Gruiformes</taxon>
        <taxon>Rallidae</taxon>
        <taxon>Hypotaenidia</taxon>
    </lineage>
</organism>
<keyword evidence="1" id="KW-0371">Homeobox</keyword>
<protein>
    <submittedName>
        <fullName evidence="1">Homeobox A5</fullName>
    </submittedName>
</protein>
<name>A0A6G1RVR2_9GRUI</name>
<evidence type="ECO:0000313" key="1">
    <source>
        <dbReference type="EMBL" id="LAC42889.1"/>
    </source>
</evidence>
<accession>A0A6G1RVR2</accession>
<dbReference type="EMBL" id="ICPP01010245">
    <property type="protein sequence ID" value="LAC42889.1"/>
    <property type="molecule type" value="Transcribed_RNA"/>
</dbReference>
<proteinExistence type="predicted"/>
<dbReference type="GO" id="GO:0003677">
    <property type="term" value="F:DNA binding"/>
    <property type="evidence" value="ECO:0007669"/>
    <property type="project" value="UniProtKB-KW"/>
</dbReference>
<keyword evidence="1" id="KW-0238">DNA-binding</keyword>
<reference evidence="1" key="1">
    <citation type="submission" date="2020-03" db="EMBL/GenBank/DDBJ databases">
        <title>Okinawa Rail whole genome shotgun sequence.</title>
        <authorList>
            <person name="Nakajima N."/>
            <person name="Onuma M."/>
            <person name="Endoh D."/>
        </authorList>
    </citation>
    <scope>NUCLEOTIDE SEQUENCE</scope>
</reference>
<reference evidence="1" key="2">
    <citation type="submission" date="2020-03" db="EMBL/GenBank/DDBJ databases">
        <authorList>
            <consortium name="Environmental Genome Science Research Promotion Project"/>
            <person name="Nakajima N."/>
            <person name="Onuma M."/>
            <person name="Endoh D."/>
        </authorList>
    </citation>
    <scope>NUCLEOTIDE SEQUENCE</scope>
</reference>
<dbReference type="AlphaFoldDB" id="A0A6G1RVR2"/>
<sequence>MAISSSPAGRCGILDSKHWRGRFSTCNLANFLLLLAPKGGRFVSCAAKATAVKVAGAPVSQNLKGYVCLLAIQIVRFRDRSIQTTSSQYCMKNGSLQVKGKFCAQVP</sequence>